<dbReference type="GeneID" id="95373643"/>
<reference evidence="3 6" key="2">
    <citation type="submission" date="2022-05" db="EMBL/GenBank/DDBJ databases">
        <title>Genome Sequencing of Bee-Associated Microbes.</title>
        <authorList>
            <person name="Dunlap C."/>
        </authorList>
    </citation>
    <scope>NUCLEOTIDE SEQUENCE [LARGE SCALE GENOMIC DNA]</scope>
    <source>
        <strain evidence="3 6">NRRL B-23120</strain>
    </source>
</reference>
<organism evidence="4 5">
    <name type="scientific">Paenibacillus chitinolyticus</name>
    <dbReference type="NCBI Taxonomy" id="79263"/>
    <lineage>
        <taxon>Bacteria</taxon>
        <taxon>Bacillati</taxon>
        <taxon>Bacillota</taxon>
        <taxon>Bacilli</taxon>
        <taxon>Bacillales</taxon>
        <taxon>Paenibacillaceae</taxon>
        <taxon>Paenibacillus</taxon>
    </lineage>
</organism>
<keyword evidence="1" id="KW-0456">Lyase</keyword>
<name>A0A410WQE7_9BACL</name>
<accession>A0A410WQE7</accession>
<dbReference type="InterPro" id="IPR032465">
    <property type="entry name" value="ACMSD"/>
</dbReference>
<dbReference type="Proteomes" id="UP000288943">
    <property type="component" value="Chromosome"/>
</dbReference>
<evidence type="ECO:0000313" key="5">
    <source>
        <dbReference type="Proteomes" id="UP000288943"/>
    </source>
</evidence>
<dbReference type="PANTHER" id="PTHR21240">
    <property type="entry name" value="2-AMINO-3-CARBOXYLMUCONATE-6-SEMIALDEHYDE DECARBOXYLASE"/>
    <property type="match status" value="1"/>
</dbReference>
<dbReference type="GO" id="GO:0016787">
    <property type="term" value="F:hydrolase activity"/>
    <property type="evidence" value="ECO:0007669"/>
    <property type="project" value="UniProtKB-KW"/>
</dbReference>
<proteinExistence type="predicted"/>
<evidence type="ECO:0000259" key="2">
    <source>
        <dbReference type="Pfam" id="PF04909"/>
    </source>
</evidence>
<sequence>MIIDGHAHISRQDYSSPERLLDDMKSAGIDKAVLVPGGMLDVRRMTRYVTGQEKPILKDPPNDTVLDIIREYPDKFYGICCINPNDGAPAALASLEKAYRNGFKGLKMSPLVHQVSLMGDVVKELAALCGDYGIPFYTHLVIQANANTAALGSLAEAFPSTNFVIGHMGFGPLDIDAIELAARRDNVYLETSTGNPLAIQTAVKQAGPDKLMFGSEFPLSDPFVEKVKIDRLSISDADKETILHHTISRLLGL</sequence>
<dbReference type="Proteomes" id="UP001527202">
    <property type="component" value="Unassembled WGS sequence"/>
</dbReference>
<evidence type="ECO:0000313" key="4">
    <source>
        <dbReference type="EMBL" id="QAV16585.1"/>
    </source>
</evidence>
<dbReference type="Pfam" id="PF04909">
    <property type="entry name" value="Amidohydro_2"/>
    <property type="match status" value="1"/>
</dbReference>
<dbReference type="SUPFAM" id="SSF51556">
    <property type="entry name" value="Metallo-dependent hydrolases"/>
    <property type="match status" value="1"/>
</dbReference>
<evidence type="ECO:0000313" key="6">
    <source>
        <dbReference type="Proteomes" id="UP001527202"/>
    </source>
</evidence>
<dbReference type="CDD" id="cd01292">
    <property type="entry name" value="metallo-dependent_hydrolases"/>
    <property type="match status" value="1"/>
</dbReference>
<protein>
    <submittedName>
        <fullName evidence="3 4">Amidohydrolase</fullName>
    </submittedName>
</protein>
<keyword evidence="4" id="KW-0378">Hydrolase</keyword>
<dbReference type="InterPro" id="IPR006680">
    <property type="entry name" value="Amidohydro-rel"/>
</dbReference>
<evidence type="ECO:0000313" key="3">
    <source>
        <dbReference type="EMBL" id="MCY9596127.1"/>
    </source>
</evidence>
<feature type="domain" description="Amidohydrolase-related" evidence="2">
    <location>
        <begin position="3"/>
        <end position="253"/>
    </location>
</feature>
<dbReference type="AlphaFoldDB" id="A0A410WQE7"/>
<dbReference type="EMBL" id="CP026520">
    <property type="protein sequence ID" value="QAV16585.1"/>
    <property type="molecule type" value="Genomic_DNA"/>
</dbReference>
<dbReference type="InterPro" id="IPR032466">
    <property type="entry name" value="Metal_Hydrolase"/>
</dbReference>
<dbReference type="RefSeq" id="WP_042233934.1">
    <property type="nucleotide sequence ID" value="NZ_CP026520.1"/>
</dbReference>
<dbReference type="GO" id="GO:0016831">
    <property type="term" value="F:carboxy-lyase activity"/>
    <property type="evidence" value="ECO:0007669"/>
    <property type="project" value="InterPro"/>
</dbReference>
<dbReference type="OrthoDB" id="2550860at2"/>
<evidence type="ECO:0000256" key="1">
    <source>
        <dbReference type="ARBA" id="ARBA00023239"/>
    </source>
</evidence>
<keyword evidence="6" id="KW-1185">Reference proteome</keyword>
<gene>
    <name evidence="3" type="ORF">M5X16_10100</name>
    <name evidence="4" type="ORF">PC41400_02290</name>
</gene>
<reference evidence="4 5" key="1">
    <citation type="submission" date="2018-01" db="EMBL/GenBank/DDBJ databases">
        <title>The whole genome sequencing and assembly of Paenibacillus chitinolyticus KCCM 41400 strain.</title>
        <authorList>
            <person name="Kim J.-Y."/>
            <person name="Park M.-K."/>
            <person name="Lee Y.-J."/>
            <person name="Yi H."/>
            <person name="Bahn Y.-S."/>
            <person name="Kim J.F."/>
            <person name="Lee D.-W."/>
        </authorList>
    </citation>
    <scope>NUCLEOTIDE SEQUENCE [LARGE SCALE GENOMIC DNA]</scope>
    <source>
        <strain evidence="4 5">KCCM 41400</strain>
    </source>
</reference>
<dbReference type="KEGG" id="pchi:PC41400_02290"/>
<dbReference type="Gene3D" id="3.20.20.140">
    <property type="entry name" value="Metal-dependent hydrolases"/>
    <property type="match status" value="1"/>
</dbReference>
<dbReference type="EMBL" id="JAMDMJ010000010">
    <property type="protein sequence ID" value="MCY9596127.1"/>
    <property type="molecule type" value="Genomic_DNA"/>
</dbReference>